<reference evidence="3" key="2">
    <citation type="submission" date="2010-02" db="EMBL/GenBank/DDBJ databases">
        <title>Complete genome sequence of Marinobacter adhaerens type strain (HP15).</title>
        <authorList>
            <person name="Gaerdes A.A.M."/>
            <person name="Kaeppel E."/>
            <person name="Shezad A."/>
            <person name="Seebah S."/>
            <person name="Teeling H."/>
            <person name="Yarza P."/>
            <person name="Gloeckner F.O."/>
            <person name="Ullrich M.S."/>
        </authorList>
    </citation>
    <scope>NUCLEOTIDE SEQUENCE [LARGE SCALE GENOMIC DNA]</scope>
    <source>
        <strain evidence="3">DSM 23420 / HP15</strain>
    </source>
</reference>
<protein>
    <submittedName>
        <fullName evidence="2">Uncharacterized protein</fullName>
    </submittedName>
</protein>
<dbReference type="EMBL" id="CP001978">
    <property type="protein sequence ID" value="ADP98284.1"/>
    <property type="molecule type" value="Genomic_DNA"/>
</dbReference>
<feature type="region of interest" description="Disordered" evidence="1">
    <location>
        <begin position="1"/>
        <end position="28"/>
    </location>
</feature>
<evidence type="ECO:0000256" key="1">
    <source>
        <dbReference type="SAM" id="MobiDB-lite"/>
    </source>
</evidence>
<gene>
    <name evidence="2" type="ordered locus">HP15_2520</name>
</gene>
<sequence>MEHGADTPTTGEFIGQNRHTLAQASDSNSGIPAWSVLKVSRILLFSE</sequence>
<dbReference type="PATRIC" id="fig|225937.3.peg.2545"/>
<feature type="compositionally biased region" description="Polar residues" evidence="1">
    <location>
        <begin position="17"/>
        <end position="28"/>
    </location>
</feature>
<organism evidence="2 3">
    <name type="scientific">Marinobacter adhaerens (strain DSM 23420 / HP15)</name>
    <dbReference type="NCBI Taxonomy" id="225937"/>
    <lineage>
        <taxon>Bacteria</taxon>
        <taxon>Pseudomonadati</taxon>
        <taxon>Pseudomonadota</taxon>
        <taxon>Gammaproteobacteria</taxon>
        <taxon>Pseudomonadales</taxon>
        <taxon>Marinobacteraceae</taxon>
        <taxon>Marinobacter</taxon>
    </lineage>
</organism>
<dbReference type="Proteomes" id="UP000007077">
    <property type="component" value="Chromosome"/>
</dbReference>
<dbReference type="STRING" id="225937.HP15_2520"/>
<dbReference type="HOGENOM" id="CLU_3169966_0_0_6"/>
<reference evidence="2 3" key="1">
    <citation type="journal article" date="2010" name="Stand. Genomic Sci.">
        <title>Complete genome sequence of Marinobacter adhaerens type strain (HP15), a diatom-interacting marine microorganism.</title>
        <authorList>
            <person name="Gardes A."/>
            <person name="Kaeppel E."/>
            <person name="Shehzad A."/>
            <person name="Seebah S."/>
            <person name="Teeling H."/>
            <person name="Yarza P."/>
            <person name="Glockner F.O."/>
            <person name="Grossart H.P."/>
            <person name="Ullrich M.S."/>
        </authorList>
    </citation>
    <scope>NUCLEOTIDE SEQUENCE [LARGE SCALE GENOMIC DNA]</scope>
    <source>
        <strain evidence="3">DSM 23420 / HP15</strain>
    </source>
</reference>
<dbReference type="KEGG" id="mad:HP15_2520"/>
<evidence type="ECO:0000313" key="2">
    <source>
        <dbReference type="EMBL" id="ADP98284.1"/>
    </source>
</evidence>
<evidence type="ECO:0000313" key="3">
    <source>
        <dbReference type="Proteomes" id="UP000007077"/>
    </source>
</evidence>
<accession>E4PIN3</accession>
<dbReference type="AlphaFoldDB" id="E4PIN3"/>
<proteinExistence type="predicted"/>
<name>E4PIN3_MARAH</name>